<organism evidence="10 11">
    <name type="scientific">Pogonophryne albipinna</name>
    <dbReference type="NCBI Taxonomy" id="1090488"/>
    <lineage>
        <taxon>Eukaryota</taxon>
        <taxon>Metazoa</taxon>
        <taxon>Chordata</taxon>
        <taxon>Craniata</taxon>
        <taxon>Vertebrata</taxon>
        <taxon>Euteleostomi</taxon>
        <taxon>Actinopterygii</taxon>
        <taxon>Neopterygii</taxon>
        <taxon>Teleostei</taxon>
        <taxon>Neoteleostei</taxon>
        <taxon>Acanthomorphata</taxon>
        <taxon>Eupercaria</taxon>
        <taxon>Perciformes</taxon>
        <taxon>Notothenioidei</taxon>
        <taxon>Pogonophryne</taxon>
    </lineage>
</organism>
<feature type="compositionally biased region" description="Basic and acidic residues" evidence="8">
    <location>
        <begin position="594"/>
        <end position="605"/>
    </location>
</feature>
<keyword evidence="1" id="KW-0723">Serine/threonine-protein kinase</keyword>
<evidence type="ECO:0000256" key="5">
    <source>
        <dbReference type="ARBA" id="ARBA00022840"/>
    </source>
</evidence>
<evidence type="ECO:0000256" key="1">
    <source>
        <dbReference type="ARBA" id="ARBA00022527"/>
    </source>
</evidence>
<keyword evidence="5 7" id="KW-0067">ATP-binding</keyword>
<keyword evidence="2" id="KW-0808">Transferase</keyword>
<dbReference type="GO" id="GO:0004674">
    <property type="term" value="F:protein serine/threonine kinase activity"/>
    <property type="evidence" value="ECO:0007669"/>
    <property type="project" value="UniProtKB-KW"/>
</dbReference>
<dbReference type="InterPro" id="IPR011049">
    <property type="entry name" value="Serralysin-like_metalloprot_C"/>
</dbReference>
<dbReference type="InterPro" id="IPR017441">
    <property type="entry name" value="Protein_kinase_ATP_BS"/>
</dbReference>
<evidence type="ECO:0000256" key="6">
    <source>
        <dbReference type="ARBA" id="ARBA00061588"/>
    </source>
</evidence>
<keyword evidence="11" id="KW-1185">Reference proteome</keyword>
<evidence type="ECO:0000313" key="10">
    <source>
        <dbReference type="EMBL" id="KAJ4944467.1"/>
    </source>
</evidence>
<feature type="region of interest" description="Disordered" evidence="8">
    <location>
        <begin position="551"/>
        <end position="612"/>
    </location>
</feature>
<dbReference type="Proteomes" id="UP001219934">
    <property type="component" value="Unassembled WGS sequence"/>
</dbReference>
<feature type="compositionally biased region" description="Low complexity" evidence="8">
    <location>
        <begin position="495"/>
        <end position="508"/>
    </location>
</feature>
<feature type="region of interest" description="Disordered" evidence="8">
    <location>
        <begin position="489"/>
        <end position="510"/>
    </location>
</feature>
<feature type="region of interest" description="Disordered" evidence="8">
    <location>
        <begin position="278"/>
        <end position="316"/>
    </location>
</feature>
<dbReference type="EMBL" id="JAPTMU010000004">
    <property type="protein sequence ID" value="KAJ4944467.1"/>
    <property type="molecule type" value="Genomic_DNA"/>
</dbReference>
<comment type="caution">
    <text evidence="10">The sequence shown here is derived from an EMBL/GenBank/DDBJ whole genome shotgun (WGS) entry which is preliminary data.</text>
</comment>
<dbReference type="InterPro" id="IPR050235">
    <property type="entry name" value="CK1_Ser-Thr_kinase"/>
</dbReference>
<keyword evidence="4" id="KW-0418">Kinase</keyword>
<dbReference type="FunFam" id="1.10.510.10:FF:000481">
    <property type="entry name" value="Asator, isoform D"/>
    <property type="match status" value="1"/>
</dbReference>
<protein>
    <recommendedName>
        <fullName evidence="9">Protein kinase domain-containing protein</fullName>
    </recommendedName>
</protein>
<comment type="similarity">
    <text evidence="6">Belongs to the protein kinase superfamily. CK1 Ser/Thr protein kinase family.</text>
</comment>
<feature type="region of interest" description="Disordered" evidence="8">
    <location>
        <begin position="800"/>
        <end position="821"/>
    </location>
</feature>
<evidence type="ECO:0000256" key="4">
    <source>
        <dbReference type="ARBA" id="ARBA00022777"/>
    </source>
</evidence>
<dbReference type="PANTHER" id="PTHR11909">
    <property type="entry name" value="CASEIN KINASE-RELATED"/>
    <property type="match status" value="1"/>
</dbReference>
<gene>
    <name evidence="10" type="ORF">JOQ06_013010</name>
</gene>
<dbReference type="SMART" id="SM00220">
    <property type="entry name" value="S_TKc"/>
    <property type="match status" value="1"/>
</dbReference>
<accession>A0AAD6FQQ6</accession>
<dbReference type="PROSITE" id="PS00107">
    <property type="entry name" value="PROTEIN_KINASE_ATP"/>
    <property type="match status" value="1"/>
</dbReference>
<dbReference type="Gene3D" id="3.30.200.20">
    <property type="entry name" value="Phosphorylase Kinase, domain 1"/>
    <property type="match status" value="1"/>
</dbReference>
<evidence type="ECO:0000313" key="11">
    <source>
        <dbReference type="Proteomes" id="UP001219934"/>
    </source>
</evidence>
<evidence type="ECO:0000259" key="9">
    <source>
        <dbReference type="PROSITE" id="PS50011"/>
    </source>
</evidence>
<name>A0AAD6FQQ6_9TELE</name>
<feature type="domain" description="Protein kinase" evidence="9">
    <location>
        <begin position="34"/>
        <end position="474"/>
    </location>
</feature>
<dbReference type="SUPFAM" id="SSF56112">
    <property type="entry name" value="Protein kinase-like (PK-like)"/>
    <property type="match status" value="1"/>
</dbReference>
<feature type="region of interest" description="Disordered" evidence="8">
    <location>
        <begin position="521"/>
        <end position="540"/>
    </location>
</feature>
<evidence type="ECO:0000256" key="2">
    <source>
        <dbReference type="ARBA" id="ARBA00022679"/>
    </source>
</evidence>
<dbReference type="SUPFAM" id="SSF101967">
    <property type="entry name" value="Adhesin YadA, collagen-binding domain"/>
    <property type="match status" value="1"/>
</dbReference>
<sequence length="843" mass="92580">MQCLVPGFQDNANMNGTSEQADILPPNCMVKDRWKVLKKIGGGGFGEIYEALDLLTRENVALKVESAQQPKQVLKMEVAVLKKLQGKNHVCKFIGCGRNDKFNYVVMQLQGRNLADLRRSQPRGTFTMSTTLRLGKQILESIEAIHSVGFLHRDIKPDSVSLDQDSVGLDQDSVGLDQDSVGQDQVSVGLDQDSVGLDQDSVGLDQDSVGLDQDSVGLDQVSVGQDQVSVGLDQDSVGLDQDSVGLDQVSVGLDQDSVGLDQDSVGQDQVSVGLDQDSVGLDQDSVGLDQDSVGLDQDSVGLDQDSVGLDQDSVGLDQDSVGLDQDSVGLDQDSSNFAMGRLPSTYRKCYMLDFGLARQYTNTTGEVRPPRTVAGFRGTVRYASVNAHKNKEMGRHDDLWSLFYMLVEFAVGQLPWRKIKDKEQVGQIKERYDHRMLLKHMPSEFNIFLDHVLALDYYTKPDYQLLMSVFENSMKERIITENEPFDWEKGGGDVTLSTSTSSQPQQNTRPTAAMVGAIVTPIPGDLGRENTDETGEVWEDTDFNRNRLRISLNKGGPEDESGRGACPASPVRGGVPESPTGGRSLRYHRVNSPESDRLSAAEGRNDGYGPRSRMDILGSPSRHVYSSQPAQMLSVDPGCRGDRLASGRQEVSVASVDQEAHSNAFIRSVPLAEEEDFDSKEWVIIDKETELRDFQPTTGAGGPSKDPHQGETSPPERVGAHWTSKTGEQETNVNPWIYGINQLDEERHQPRPNQLRRLASYVFSSSTLETEQYPHGGGSFIQRSRSAESSPAHITAANASLRRRQAGTLPTPGSPRSRHSVLNVSRTQLQQMLAKLMNKNNNS</sequence>
<evidence type="ECO:0000256" key="7">
    <source>
        <dbReference type="PROSITE-ProRule" id="PRU10141"/>
    </source>
</evidence>
<dbReference type="Pfam" id="PF00069">
    <property type="entry name" value="Pkinase"/>
    <property type="match status" value="2"/>
</dbReference>
<keyword evidence="3 7" id="KW-0547">Nucleotide-binding</keyword>
<evidence type="ECO:0000256" key="8">
    <source>
        <dbReference type="SAM" id="MobiDB-lite"/>
    </source>
</evidence>
<dbReference type="Gene3D" id="1.10.510.10">
    <property type="entry name" value="Transferase(Phosphotransferase) domain 1"/>
    <property type="match status" value="2"/>
</dbReference>
<dbReference type="GO" id="GO:0015630">
    <property type="term" value="C:microtubule cytoskeleton"/>
    <property type="evidence" value="ECO:0007669"/>
    <property type="project" value="UniProtKB-ARBA"/>
</dbReference>
<dbReference type="InterPro" id="IPR000719">
    <property type="entry name" value="Prot_kinase_dom"/>
</dbReference>
<reference evidence="10" key="1">
    <citation type="submission" date="2022-11" db="EMBL/GenBank/DDBJ databases">
        <title>Chromosome-level genome of Pogonophryne albipinna.</title>
        <authorList>
            <person name="Jo E."/>
        </authorList>
    </citation>
    <scope>NUCLEOTIDE SEQUENCE</scope>
    <source>
        <strain evidence="10">SGF0006</strain>
        <tissue evidence="10">Muscle</tissue>
    </source>
</reference>
<dbReference type="InterPro" id="IPR011009">
    <property type="entry name" value="Kinase-like_dom_sf"/>
</dbReference>
<evidence type="ECO:0000256" key="3">
    <source>
        <dbReference type="ARBA" id="ARBA00022741"/>
    </source>
</evidence>
<dbReference type="PROSITE" id="PS50011">
    <property type="entry name" value="PROTEIN_KINASE_DOM"/>
    <property type="match status" value="1"/>
</dbReference>
<proteinExistence type="inferred from homology"/>
<dbReference type="FunFam" id="3.30.200.20:FF:000358">
    <property type="entry name" value="Tau tubulin kinase 2b"/>
    <property type="match status" value="1"/>
</dbReference>
<feature type="binding site" evidence="7">
    <location>
        <position position="63"/>
    </location>
    <ligand>
        <name>ATP</name>
        <dbReference type="ChEBI" id="CHEBI:30616"/>
    </ligand>
</feature>
<feature type="region of interest" description="Disordered" evidence="8">
    <location>
        <begin position="688"/>
        <end position="730"/>
    </location>
</feature>
<dbReference type="GO" id="GO:0005524">
    <property type="term" value="F:ATP binding"/>
    <property type="evidence" value="ECO:0007669"/>
    <property type="project" value="UniProtKB-UniRule"/>
</dbReference>
<dbReference type="AlphaFoldDB" id="A0AAD6FQQ6"/>